<dbReference type="RefSeq" id="WP_014780272.1">
    <property type="nucleotide sequence ID" value="NC_018012.1"/>
</dbReference>
<evidence type="ECO:0000256" key="4">
    <source>
        <dbReference type="ARBA" id="ARBA00022741"/>
    </source>
</evidence>
<dbReference type="Gene3D" id="3.60.20.10">
    <property type="entry name" value="Glutamine Phosphoribosylpyrophosphate, subunit 1, domain 1"/>
    <property type="match status" value="1"/>
</dbReference>
<feature type="domain" description="Asparagine synthetase" evidence="7">
    <location>
        <begin position="238"/>
        <end position="599"/>
    </location>
</feature>
<reference evidence="9 10" key="1">
    <citation type="submission" date="2012-06" db="EMBL/GenBank/DDBJ databases">
        <title>Complete sequence of Thiocystis violascens DSM 198.</title>
        <authorList>
            <consortium name="US DOE Joint Genome Institute"/>
            <person name="Lucas S."/>
            <person name="Han J."/>
            <person name="Lapidus A."/>
            <person name="Cheng J.-F."/>
            <person name="Goodwin L."/>
            <person name="Pitluck S."/>
            <person name="Peters L."/>
            <person name="Ovchinnikova G."/>
            <person name="Teshima H."/>
            <person name="Detter J.C."/>
            <person name="Han C."/>
            <person name="Tapia R."/>
            <person name="Land M."/>
            <person name="Hauser L."/>
            <person name="Kyrpides N."/>
            <person name="Ivanova N."/>
            <person name="Pagani I."/>
            <person name="Vogl K."/>
            <person name="Liu Z."/>
            <person name="Frigaard N.-U."/>
            <person name="Bryant D."/>
            <person name="Woyke T."/>
        </authorList>
    </citation>
    <scope>NUCLEOTIDE SEQUENCE [LARGE SCALE GENOMIC DNA]</scope>
    <source>
        <strain evidence="10">ATCC 17096 / DSM 198 / 6111</strain>
    </source>
</reference>
<dbReference type="GO" id="GO:0006529">
    <property type="term" value="P:asparagine biosynthetic process"/>
    <property type="evidence" value="ECO:0007669"/>
    <property type="project" value="InterPro"/>
</dbReference>
<evidence type="ECO:0000256" key="6">
    <source>
        <dbReference type="ARBA" id="ARBA00048741"/>
    </source>
</evidence>
<comment type="similarity">
    <text evidence="2">Belongs to the asparagine synthetase family.</text>
</comment>
<dbReference type="SUPFAM" id="SSF52402">
    <property type="entry name" value="Adenine nucleotide alpha hydrolases-like"/>
    <property type="match status" value="1"/>
</dbReference>
<evidence type="ECO:0000256" key="1">
    <source>
        <dbReference type="ARBA" id="ARBA00005187"/>
    </source>
</evidence>
<evidence type="ECO:0000259" key="7">
    <source>
        <dbReference type="Pfam" id="PF00733"/>
    </source>
</evidence>
<name>I3YFW8_THIV6</name>
<dbReference type="InterPro" id="IPR001962">
    <property type="entry name" value="Asn_synthase"/>
</dbReference>
<sequence>MTTTLDPPGFLVLWDPTGFQRLAATDWAERRGGGRRFSAGPVEAFGFGGDAAPLAVWSGDETSGLFLGELHEPERLRAELAAVGVPAAADPAALIAAVYAAWGEGGFARLEGVFCTVLWDARTGTLVLYRDGSCAQSLYWYQVGEWAVAATRLDLLTTLPGVPKAVAPQGLHEYLRFLDISPPNCIYVGIRALEPGLPARFGGSDLSYPGPAPFPPGRARNRSGGSKTPPFEACVDALDAALQASVAARLNRDRPTGVFLSGGIDSALLCAIAAKIDRDAIDAFTLGFQGDAFDETPVASRIAESLGIRHHVIRYDLAVYADAFDDFLATVDLPFADPAGLPTLLLYRECRKTVDAVLDGTGADTLLGVMPARHTRIATQYAVMLPRPLRHAVAELLRQIPRLAGYAPMFDFETPEDFLIRWKGWSRPEIETLCDTPVTLAETRFFRLYRQFPRAAHFERYSALMGNLPDDRVHQAAASSDLRIRFPYWDRRVEELVHRLPRPARDTAVEPKRLLRALLALYVPRERWDLPKHGFDFPFVSLLRHEDDALVRRYLDHRVLARHRLIREAAIAPAVERFRAGDNGLAFRVWALVVLFGWLERHA</sequence>
<dbReference type="GO" id="GO:0005524">
    <property type="term" value="F:ATP binding"/>
    <property type="evidence" value="ECO:0007669"/>
    <property type="project" value="UniProtKB-KW"/>
</dbReference>
<dbReference type="SUPFAM" id="SSF56235">
    <property type="entry name" value="N-terminal nucleophile aminohydrolases (Ntn hydrolases)"/>
    <property type="match status" value="1"/>
</dbReference>
<dbReference type="PANTHER" id="PTHR43284">
    <property type="entry name" value="ASPARAGINE SYNTHETASE (GLUTAMINE-HYDROLYZING)"/>
    <property type="match status" value="1"/>
</dbReference>
<protein>
    <recommendedName>
        <fullName evidence="3">asparagine synthase (glutamine-hydrolyzing)</fullName>
        <ecNumber evidence="3">6.3.5.4</ecNumber>
    </recommendedName>
</protein>
<proteinExistence type="inferred from homology"/>
<dbReference type="OrthoDB" id="8766270at2"/>
<keyword evidence="5" id="KW-0067">ATP-binding</keyword>
<dbReference type="InterPro" id="IPR017932">
    <property type="entry name" value="GATase_2_dom"/>
</dbReference>
<feature type="domain" description="Glutamine amidotransferase type-2" evidence="8">
    <location>
        <begin position="61"/>
        <end position="155"/>
    </location>
</feature>
<organism evidence="9 10">
    <name type="scientific">Thiocystis violascens (strain ATCC 17096 / DSM 198 / 6111)</name>
    <name type="common">Chromatium violascens</name>
    <dbReference type="NCBI Taxonomy" id="765911"/>
    <lineage>
        <taxon>Bacteria</taxon>
        <taxon>Pseudomonadati</taxon>
        <taxon>Pseudomonadota</taxon>
        <taxon>Gammaproteobacteria</taxon>
        <taxon>Chromatiales</taxon>
        <taxon>Chromatiaceae</taxon>
        <taxon>Thiocystis</taxon>
    </lineage>
</organism>
<dbReference type="HOGENOM" id="CLU_014658_3_1_6"/>
<dbReference type="Pfam" id="PF00733">
    <property type="entry name" value="Asn_synthase"/>
    <property type="match status" value="1"/>
</dbReference>
<dbReference type="InterPro" id="IPR006426">
    <property type="entry name" value="Asn_synth_AEB"/>
</dbReference>
<dbReference type="GO" id="GO:0005829">
    <property type="term" value="C:cytosol"/>
    <property type="evidence" value="ECO:0007669"/>
    <property type="project" value="TreeGrafter"/>
</dbReference>
<dbReference type="Pfam" id="PF13537">
    <property type="entry name" value="GATase_7"/>
    <property type="match status" value="1"/>
</dbReference>
<dbReference type="PANTHER" id="PTHR43284:SF1">
    <property type="entry name" value="ASPARAGINE SYNTHETASE"/>
    <property type="match status" value="1"/>
</dbReference>
<evidence type="ECO:0000256" key="3">
    <source>
        <dbReference type="ARBA" id="ARBA00012737"/>
    </source>
</evidence>
<dbReference type="GO" id="GO:0004066">
    <property type="term" value="F:asparagine synthase (glutamine-hydrolyzing) activity"/>
    <property type="evidence" value="ECO:0007669"/>
    <property type="project" value="UniProtKB-EC"/>
</dbReference>
<dbReference type="CDD" id="cd01991">
    <property type="entry name" value="Asn_synthase_B_C"/>
    <property type="match status" value="1"/>
</dbReference>
<dbReference type="Gene3D" id="3.40.50.620">
    <property type="entry name" value="HUPs"/>
    <property type="match status" value="1"/>
</dbReference>
<keyword evidence="10" id="KW-1185">Reference proteome</keyword>
<comment type="pathway">
    <text evidence="1">Amino-acid biosynthesis; L-asparagine biosynthesis; L-asparagine from L-aspartate (L-Gln route): step 1/1.</text>
</comment>
<evidence type="ECO:0000313" key="9">
    <source>
        <dbReference type="EMBL" id="AFL75886.1"/>
    </source>
</evidence>
<dbReference type="AlphaFoldDB" id="I3YFW8"/>
<dbReference type="Proteomes" id="UP000006062">
    <property type="component" value="Chromosome"/>
</dbReference>
<dbReference type="STRING" id="765911.Thivi_4063"/>
<dbReference type="PIRSF" id="PIRSF001589">
    <property type="entry name" value="Asn_synthetase_glu-h"/>
    <property type="match status" value="1"/>
</dbReference>
<evidence type="ECO:0000259" key="8">
    <source>
        <dbReference type="Pfam" id="PF13537"/>
    </source>
</evidence>
<dbReference type="InterPro" id="IPR051786">
    <property type="entry name" value="ASN_synthetase/amidase"/>
</dbReference>
<gene>
    <name evidence="9" type="ordered locus">Thivi_4063</name>
</gene>
<keyword evidence="4" id="KW-0547">Nucleotide-binding</keyword>
<dbReference type="eggNOG" id="COG0367">
    <property type="taxonomic scope" value="Bacteria"/>
</dbReference>
<accession>I3YFW8</accession>
<evidence type="ECO:0000313" key="10">
    <source>
        <dbReference type="Proteomes" id="UP000006062"/>
    </source>
</evidence>
<comment type="catalytic activity">
    <reaction evidence="6">
        <text>L-aspartate + L-glutamine + ATP + H2O = L-asparagine + L-glutamate + AMP + diphosphate + H(+)</text>
        <dbReference type="Rhea" id="RHEA:12228"/>
        <dbReference type="ChEBI" id="CHEBI:15377"/>
        <dbReference type="ChEBI" id="CHEBI:15378"/>
        <dbReference type="ChEBI" id="CHEBI:29985"/>
        <dbReference type="ChEBI" id="CHEBI:29991"/>
        <dbReference type="ChEBI" id="CHEBI:30616"/>
        <dbReference type="ChEBI" id="CHEBI:33019"/>
        <dbReference type="ChEBI" id="CHEBI:58048"/>
        <dbReference type="ChEBI" id="CHEBI:58359"/>
        <dbReference type="ChEBI" id="CHEBI:456215"/>
        <dbReference type="EC" id="6.3.5.4"/>
    </reaction>
</comment>
<dbReference type="KEGG" id="tvi:Thivi_4063"/>
<dbReference type="InterPro" id="IPR029055">
    <property type="entry name" value="Ntn_hydrolases_N"/>
</dbReference>
<evidence type="ECO:0000256" key="2">
    <source>
        <dbReference type="ARBA" id="ARBA00005752"/>
    </source>
</evidence>
<dbReference type="InterPro" id="IPR014729">
    <property type="entry name" value="Rossmann-like_a/b/a_fold"/>
</dbReference>
<evidence type="ECO:0000256" key="5">
    <source>
        <dbReference type="ARBA" id="ARBA00022840"/>
    </source>
</evidence>
<dbReference type="EC" id="6.3.5.4" evidence="3"/>
<dbReference type="EMBL" id="CP003154">
    <property type="protein sequence ID" value="AFL75886.1"/>
    <property type="molecule type" value="Genomic_DNA"/>
</dbReference>